<dbReference type="EMBL" id="JTHP01000119">
    <property type="protein sequence ID" value="KJD42465.1"/>
    <property type="molecule type" value="Genomic_DNA"/>
</dbReference>
<dbReference type="AlphaFoldDB" id="A0A0D7WTH5"/>
<evidence type="ECO:0000313" key="2">
    <source>
        <dbReference type="Proteomes" id="UP000032534"/>
    </source>
</evidence>
<dbReference type="PATRIC" id="fig|159743.3.peg.6256"/>
<dbReference type="OrthoDB" id="2991056at2"/>
<evidence type="ECO:0000313" key="1">
    <source>
        <dbReference type="EMBL" id="KJD42465.1"/>
    </source>
</evidence>
<dbReference type="Proteomes" id="UP000032534">
    <property type="component" value="Unassembled WGS sequence"/>
</dbReference>
<organism evidence="1 2">
    <name type="scientific">Paenibacillus terrae</name>
    <dbReference type="NCBI Taxonomy" id="159743"/>
    <lineage>
        <taxon>Bacteria</taxon>
        <taxon>Bacillati</taxon>
        <taxon>Bacillota</taxon>
        <taxon>Bacilli</taxon>
        <taxon>Bacillales</taxon>
        <taxon>Paenibacillaceae</taxon>
        <taxon>Paenibacillus</taxon>
    </lineage>
</organism>
<dbReference type="RefSeq" id="WP_044649211.1">
    <property type="nucleotide sequence ID" value="NZ_JTHP01000119.1"/>
</dbReference>
<proteinExistence type="predicted"/>
<protein>
    <submittedName>
        <fullName evidence="1">Uncharacterized protein</fullName>
    </submittedName>
</protein>
<reference evidence="1 2" key="1">
    <citation type="submission" date="2014-11" db="EMBL/GenBank/DDBJ databases">
        <title>Draft Genome Sequences of Paenibacillus polymyxa NRRL B-30509 and Paenibacillus terrae NRRL B-30644, Strains from a Poultry Environment that Produce Tridecaptin A and Paenicidins.</title>
        <authorList>
            <person name="van Belkum M.J."/>
            <person name="Lohans C.T."/>
            <person name="Vederas J.C."/>
        </authorList>
    </citation>
    <scope>NUCLEOTIDE SEQUENCE [LARGE SCALE GENOMIC DNA]</scope>
    <source>
        <strain evidence="1 2">NRRL B-30644</strain>
    </source>
</reference>
<gene>
    <name evidence="1" type="ORF">QD47_28035</name>
</gene>
<keyword evidence="2" id="KW-1185">Reference proteome</keyword>
<sequence>MKPHEQLEYEMAMENMLKVLPAMLGMYGAVAKASKAYFDELVAAGFSEAQALHIVSAQGITAHLGGGQS</sequence>
<accession>A0A0D7WTH5</accession>
<name>A0A0D7WTH5_9BACL</name>
<comment type="caution">
    <text evidence="1">The sequence shown here is derived from an EMBL/GenBank/DDBJ whole genome shotgun (WGS) entry which is preliminary data.</text>
</comment>